<dbReference type="KEGG" id="dsf:UWK_02481"/>
<evidence type="ECO:0000256" key="3">
    <source>
        <dbReference type="ARBA" id="ARBA00022679"/>
    </source>
</evidence>
<organism evidence="5 6">
    <name type="scientific">Desulfocapsa sulfexigens (strain DSM 10523 / SB164P1)</name>
    <dbReference type="NCBI Taxonomy" id="1167006"/>
    <lineage>
        <taxon>Bacteria</taxon>
        <taxon>Pseudomonadati</taxon>
        <taxon>Thermodesulfobacteriota</taxon>
        <taxon>Desulfobulbia</taxon>
        <taxon>Desulfobulbales</taxon>
        <taxon>Desulfocapsaceae</taxon>
        <taxon>Desulfocapsa</taxon>
    </lineage>
</organism>
<protein>
    <submittedName>
        <fullName evidence="5">Putative glycosyltransferase</fullName>
    </submittedName>
</protein>
<dbReference type="InterPro" id="IPR029044">
    <property type="entry name" value="Nucleotide-diphossugar_trans"/>
</dbReference>
<dbReference type="HOGENOM" id="CLU_023845_4_0_7"/>
<gene>
    <name evidence="5" type="ordered locus">UWK_02481</name>
</gene>
<dbReference type="PATRIC" id="fig|1167006.5.peg.2694"/>
<dbReference type="Pfam" id="PF00535">
    <property type="entry name" value="Glycos_transf_2"/>
    <property type="match status" value="1"/>
</dbReference>
<dbReference type="SUPFAM" id="SSF53448">
    <property type="entry name" value="Nucleotide-diphospho-sugar transferases"/>
    <property type="match status" value="1"/>
</dbReference>
<evidence type="ECO:0000256" key="2">
    <source>
        <dbReference type="ARBA" id="ARBA00022676"/>
    </source>
</evidence>
<evidence type="ECO:0000313" key="6">
    <source>
        <dbReference type="Proteomes" id="UP000011721"/>
    </source>
</evidence>
<dbReference type="EMBL" id="CP003985">
    <property type="protein sequence ID" value="AGF79018.1"/>
    <property type="molecule type" value="Genomic_DNA"/>
</dbReference>
<evidence type="ECO:0000256" key="1">
    <source>
        <dbReference type="ARBA" id="ARBA00006739"/>
    </source>
</evidence>
<comment type="similarity">
    <text evidence="1">Belongs to the glycosyltransferase 2 family.</text>
</comment>
<evidence type="ECO:0000313" key="5">
    <source>
        <dbReference type="EMBL" id="AGF79018.1"/>
    </source>
</evidence>
<accession>M1P6F4</accession>
<dbReference type="Gene3D" id="3.90.550.10">
    <property type="entry name" value="Spore Coat Polysaccharide Biosynthesis Protein SpsA, Chain A"/>
    <property type="match status" value="1"/>
</dbReference>
<dbReference type="GO" id="GO:0016757">
    <property type="term" value="F:glycosyltransferase activity"/>
    <property type="evidence" value="ECO:0007669"/>
    <property type="project" value="UniProtKB-KW"/>
</dbReference>
<reference evidence="6" key="1">
    <citation type="journal article" date="2013" name="Stand. Genomic Sci.">
        <title>Complete genome sequence of Desulfocapsa sulfexigens, a marine deltaproteobacterium specialized in disproportionating inorganic sulfur compounds.</title>
        <authorList>
            <person name="Finster K.W."/>
            <person name="Kjeldsen K.U."/>
            <person name="Kube M."/>
            <person name="Reinhardt R."/>
            <person name="Mussmann M."/>
            <person name="Amann R."/>
            <person name="Schreiber L."/>
        </authorList>
    </citation>
    <scope>NUCLEOTIDE SEQUENCE [LARGE SCALE GENOMIC DNA]</scope>
    <source>
        <strain evidence="6">DSM 10523 / SB164P1</strain>
    </source>
</reference>
<keyword evidence="6" id="KW-1185">Reference proteome</keyword>
<name>M1P6F4_DESSD</name>
<sequence>MDIVIPNFNGKVFLRSCLDSLRRQNCSDFRVIVVDNGSSDGSIDLLALEYPEVKVISWAENRGFSAAVNAGIVAGSSPLVFLLNNDTELDEQCLDKLIAAAREKTEYDFFAAKMLNYHDRDYLDGAGDAFLRGGVGYRLGTMESDGDFYNVSRQVFGACAGAALYRRDFLEELGAFDEDFFAYLEDVDLNFRANSRGKKCWYVSEARVYHIGSATTGSKINPFTVSLSTRNNLCLLVKNYPLSLLLRFAPAICVYQFCWLCFVVKKFQLFAYCKGIVNFLSILPVMIAKRKGNLSMAALSSAELAGLMCSAEREAIHSIMRRREENGKGNRLFSIYQRLFL</sequence>
<evidence type="ECO:0000259" key="4">
    <source>
        <dbReference type="Pfam" id="PF00535"/>
    </source>
</evidence>
<dbReference type="AlphaFoldDB" id="M1P6F4"/>
<dbReference type="STRING" id="1167006.UWK_02481"/>
<dbReference type="PANTHER" id="PTHR43179">
    <property type="entry name" value="RHAMNOSYLTRANSFERASE WBBL"/>
    <property type="match status" value="1"/>
</dbReference>
<dbReference type="InterPro" id="IPR001173">
    <property type="entry name" value="Glyco_trans_2-like"/>
</dbReference>
<dbReference type="PANTHER" id="PTHR43179:SF12">
    <property type="entry name" value="GALACTOFURANOSYLTRANSFERASE GLFT2"/>
    <property type="match status" value="1"/>
</dbReference>
<dbReference type="eggNOG" id="COG1216">
    <property type="taxonomic scope" value="Bacteria"/>
</dbReference>
<proteinExistence type="inferred from homology"/>
<keyword evidence="2" id="KW-0328">Glycosyltransferase</keyword>
<keyword evidence="3 5" id="KW-0808">Transferase</keyword>
<dbReference type="CDD" id="cd04186">
    <property type="entry name" value="GT_2_like_c"/>
    <property type="match status" value="1"/>
</dbReference>
<dbReference type="Proteomes" id="UP000011721">
    <property type="component" value="Chromosome"/>
</dbReference>
<feature type="domain" description="Glycosyltransferase 2-like" evidence="4">
    <location>
        <begin position="3"/>
        <end position="173"/>
    </location>
</feature>